<keyword evidence="2" id="KW-1133">Transmembrane helix</keyword>
<feature type="compositionally biased region" description="Polar residues" evidence="1">
    <location>
        <begin position="1624"/>
        <end position="1637"/>
    </location>
</feature>
<feature type="compositionally biased region" description="Low complexity" evidence="1">
    <location>
        <begin position="836"/>
        <end position="846"/>
    </location>
</feature>
<feature type="compositionally biased region" description="Low complexity" evidence="1">
    <location>
        <begin position="854"/>
        <end position="868"/>
    </location>
</feature>
<feature type="region of interest" description="Disordered" evidence="1">
    <location>
        <begin position="325"/>
        <end position="347"/>
    </location>
</feature>
<dbReference type="STRING" id="3055.A0A2K3DE27"/>
<evidence type="ECO:0000313" key="4">
    <source>
        <dbReference type="EMBL" id="PNW78789.1"/>
    </source>
</evidence>
<evidence type="ECO:0000313" key="5">
    <source>
        <dbReference type="Proteomes" id="UP000006906"/>
    </source>
</evidence>
<feature type="transmembrane region" description="Helical" evidence="2">
    <location>
        <begin position="104"/>
        <end position="125"/>
    </location>
</feature>
<protein>
    <recommendedName>
        <fullName evidence="3">RCK N-terminal domain-containing protein</fullName>
    </recommendedName>
</protein>
<dbReference type="InterPro" id="IPR044849">
    <property type="entry name" value="CASTOR/POLLUX/SYM8-like"/>
</dbReference>
<dbReference type="Proteomes" id="UP000006906">
    <property type="component" value="Chromosome 9"/>
</dbReference>
<keyword evidence="5" id="KW-1185">Reference proteome</keyword>
<accession>A0A2K3DE27</accession>
<feature type="compositionally biased region" description="Polar residues" evidence="1">
    <location>
        <begin position="1237"/>
        <end position="1248"/>
    </location>
</feature>
<feature type="compositionally biased region" description="Low complexity" evidence="1">
    <location>
        <begin position="766"/>
        <end position="790"/>
    </location>
</feature>
<keyword evidence="2" id="KW-0472">Membrane</keyword>
<dbReference type="OrthoDB" id="410995at2759"/>
<feature type="region of interest" description="Disordered" evidence="1">
    <location>
        <begin position="1237"/>
        <end position="1270"/>
    </location>
</feature>
<dbReference type="Gene3D" id="3.40.50.720">
    <property type="entry name" value="NAD(P)-binding Rossmann-like Domain"/>
    <property type="match status" value="1"/>
</dbReference>
<dbReference type="EMBL" id="CM008970">
    <property type="protein sequence ID" value="PNW78789.1"/>
    <property type="molecule type" value="Genomic_DNA"/>
</dbReference>
<feature type="compositionally biased region" description="Low complexity" evidence="1">
    <location>
        <begin position="1249"/>
        <end position="1270"/>
    </location>
</feature>
<name>A0A2K3DE27_CHLRE</name>
<feature type="region of interest" description="Disordered" evidence="1">
    <location>
        <begin position="1358"/>
        <end position="1381"/>
    </location>
</feature>
<proteinExistence type="predicted"/>
<dbReference type="PANTHER" id="PTHR31563:SF10">
    <property type="entry name" value="ION CHANNEL POLLUX-RELATED"/>
    <property type="match status" value="1"/>
</dbReference>
<reference evidence="4 5" key="1">
    <citation type="journal article" date="2007" name="Science">
        <title>The Chlamydomonas genome reveals the evolution of key animal and plant functions.</title>
        <authorList>
            <person name="Merchant S.S."/>
            <person name="Prochnik S.E."/>
            <person name="Vallon O."/>
            <person name="Harris E.H."/>
            <person name="Karpowicz S.J."/>
            <person name="Witman G.B."/>
            <person name="Terry A."/>
            <person name="Salamov A."/>
            <person name="Fritz-Laylin L.K."/>
            <person name="Marechal-Drouard L."/>
            <person name="Marshall W.F."/>
            <person name="Qu L.H."/>
            <person name="Nelson D.R."/>
            <person name="Sanderfoot A.A."/>
            <person name="Spalding M.H."/>
            <person name="Kapitonov V.V."/>
            <person name="Ren Q."/>
            <person name="Ferris P."/>
            <person name="Lindquist E."/>
            <person name="Shapiro H."/>
            <person name="Lucas S.M."/>
            <person name="Grimwood J."/>
            <person name="Schmutz J."/>
            <person name="Cardol P."/>
            <person name="Cerutti H."/>
            <person name="Chanfreau G."/>
            <person name="Chen C.L."/>
            <person name="Cognat V."/>
            <person name="Croft M.T."/>
            <person name="Dent R."/>
            <person name="Dutcher S."/>
            <person name="Fernandez E."/>
            <person name="Fukuzawa H."/>
            <person name="Gonzalez-Ballester D."/>
            <person name="Gonzalez-Halphen D."/>
            <person name="Hallmann A."/>
            <person name="Hanikenne M."/>
            <person name="Hippler M."/>
            <person name="Inwood W."/>
            <person name="Jabbari K."/>
            <person name="Kalanon M."/>
            <person name="Kuras R."/>
            <person name="Lefebvre P.A."/>
            <person name="Lemaire S.D."/>
            <person name="Lobanov A.V."/>
            <person name="Lohr M."/>
            <person name="Manuell A."/>
            <person name="Meier I."/>
            <person name="Mets L."/>
            <person name="Mittag M."/>
            <person name="Mittelmeier T."/>
            <person name="Moroney J.V."/>
            <person name="Moseley J."/>
            <person name="Napoli C."/>
            <person name="Nedelcu A.M."/>
            <person name="Niyogi K."/>
            <person name="Novoselov S.V."/>
            <person name="Paulsen I.T."/>
            <person name="Pazour G."/>
            <person name="Purton S."/>
            <person name="Ral J.P."/>
            <person name="Riano-Pachon D.M."/>
            <person name="Riekhof W."/>
            <person name="Rymarquis L."/>
            <person name="Schroda M."/>
            <person name="Stern D."/>
            <person name="Umen J."/>
            <person name="Willows R."/>
            <person name="Wilson N."/>
            <person name="Zimmer S.L."/>
            <person name="Allmer J."/>
            <person name="Balk J."/>
            <person name="Bisova K."/>
            <person name="Chen C.J."/>
            <person name="Elias M."/>
            <person name="Gendler K."/>
            <person name="Hauser C."/>
            <person name="Lamb M.R."/>
            <person name="Ledford H."/>
            <person name="Long J.C."/>
            <person name="Minagawa J."/>
            <person name="Page M.D."/>
            <person name="Pan J."/>
            <person name="Pootakham W."/>
            <person name="Roje S."/>
            <person name="Rose A."/>
            <person name="Stahlberg E."/>
            <person name="Terauchi A.M."/>
            <person name="Yang P."/>
            <person name="Ball S."/>
            <person name="Bowler C."/>
            <person name="Dieckmann C.L."/>
            <person name="Gladyshev V.N."/>
            <person name="Green P."/>
            <person name="Jorgensen R."/>
            <person name="Mayfield S."/>
            <person name="Mueller-Roeber B."/>
            <person name="Rajamani S."/>
            <person name="Sayre R.T."/>
            <person name="Brokstein P."/>
            <person name="Dubchak I."/>
            <person name="Goodstein D."/>
            <person name="Hornick L."/>
            <person name="Huang Y.W."/>
            <person name="Jhaveri J."/>
            <person name="Luo Y."/>
            <person name="Martinez D."/>
            <person name="Ngau W.C."/>
            <person name="Otillar B."/>
            <person name="Poliakov A."/>
            <person name="Porter A."/>
            <person name="Szajkowski L."/>
            <person name="Werner G."/>
            <person name="Zhou K."/>
            <person name="Grigoriev I.V."/>
            <person name="Rokhsar D.S."/>
            <person name="Grossman A.R."/>
        </authorList>
    </citation>
    <scope>NUCLEOTIDE SEQUENCE [LARGE SCALE GENOMIC DNA]</scope>
    <source>
        <strain evidence="5">CC-503</strain>
    </source>
</reference>
<feature type="region of interest" description="Disordered" evidence="1">
    <location>
        <begin position="635"/>
        <end position="665"/>
    </location>
</feature>
<dbReference type="Gramene" id="PNW78789">
    <property type="protein sequence ID" value="PNW78789"/>
    <property type="gene ID" value="CHLRE_09g390208v5"/>
</dbReference>
<keyword evidence="2" id="KW-0812">Transmembrane</keyword>
<gene>
    <name evidence="4" type="ORF">CHLRE_09g390208v5</name>
</gene>
<feature type="region of interest" description="Disordered" evidence="1">
    <location>
        <begin position="743"/>
        <end position="806"/>
    </location>
</feature>
<dbReference type="PANTHER" id="PTHR31563">
    <property type="entry name" value="ION CHANNEL POLLUX-RELATED"/>
    <property type="match status" value="1"/>
</dbReference>
<dbReference type="InterPro" id="IPR003148">
    <property type="entry name" value="RCK_N"/>
</dbReference>
<dbReference type="KEGG" id="cre:CHLRE_09g390208v5"/>
<organism evidence="4 5">
    <name type="scientific">Chlamydomonas reinhardtii</name>
    <name type="common">Chlamydomonas smithii</name>
    <dbReference type="NCBI Taxonomy" id="3055"/>
    <lineage>
        <taxon>Eukaryota</taxon>
        <taxon>Viridiplantae</taxon>
        <taxon>Chlorophyta</taxon>
        <taxon>core chlorophytes</taxon>
        <taxon>Chlorophyceae</taxon>
        <taxon>CS clade</taxon>
        <taxon>Chlamydomonadales</taxon>
        <taxon>Chlamydomonadaceae</taxon>
        <taxon>Chlamydomonas</taxon>
    </lineage>
</organism>
<dbReference type="GeneID" id="5720631"/>
<feature type="domain" description="RCK N-terminal" evidence="3">
    <location>
        <begin position="220"/>
        <end position="325"/>
    </location>
</feature>
<feature type="region of interest" description="Disordered" evidence="1">
    <location>
        <begin position="1623"/>
        <end position="1663"/>
    </location>
</feature>
<dbReference type="GO" id="GO:0006813">
    <property type="term" value="P:potassium ion transport"/>
    <property type="evidence" value="ECO:0007669"/>
    <property type="project" value="InterPro"/>
</dbReference>
<feature type="region of interest" description="Disordered" evidence="1">
    <location>
        <begin position="836"/>
        <end position="885"/>
    </location>
</feature>
<dbReference type="Pfam" id="PF22614">
    <property type="entry name" value="Slo-like_RCK"/>
    <property type="match status" value="1"/>
</dbReference>
<dbReference type="RefSeq" id="XP_042921130.1">
    <property type="nucleotide sequence ID" value="XM_043065537.1"/>
</dbReference>
<feature type="compositionally biased region" description="Low complexity" evidence="1">
    <location>
        <begin position="875"/>
        <end position="885"/>
    </location>
</feature>
<evidence type="ECO:0000259" key="3">
    <source>
        <dbReference type="Pfam" id="PF22614"/>
    </source>
</evidence>
<sequence>MAQDVALAWPRTPRRVRQGSTRFIDTGRPQLRPGLRRPQRTVQVAATDGGNNWRRRPDDARWGTSVPPARRRGLINFGLGNWDRLWGETSYQYYNWRQDTTNDLVLFVAFFAFLILSGTLIKPLLLEEVSADGPDGFWMDLYEILALSLSQDLPPASPTQFTAQVFSVGVAALGLAAFALVLALVEQVVFEVFDENVRRGGEVYEDGHVLVLAWCAGQRDFEVLTKVLFQLCQAYRCDGGTVVVVLSQRPKLEMEATLRRSLPPADRHGTRFVFRSGSPLVPDDLRAVSAHTAATTVIIADQSRPPDEADAQSIRCAILLDELEPPTPPADAAVPTSAGGGGGGGSTWSDNLGLAGGALQAIGLGLRGASGTGGTGKSAGASSSGAAAPRPRSPIVVELLTGNAMAMLYYSCSSRVLAVPTAQLNARRIAKLLQNPVVSTISQQIMSFETPASCLYVQSFPELTGLEFSEVPFRFDSAIVLGTVNRITRKASFSVSPKHKLSADEDVVLLRPTDVSFPGFRPLPQVVPGTPSMEEAQAWAAAANQQACNLGPHTAGGAAPAGAAAGAAGAGDLSGAAFGIEAGAVTARRLAPKAGGRGRARHAAPALSPATLQVLMGALPVPSAGKQQAATDVATAAAATRHPAGSGGSRGPTVSRATQLDSASEDDIDRDMWRAFASDDFTTIRINDDGTVDLDSVTAAAEAAAAAGVRVDAAASSLDGGAIMTIDAGDITAVAKSTPPGAHEAAAAAGGASSAANGNGGGNGTNGASRSGRGSSSSSSSSSSSLAGAGVNAGGRASYNSGETAEDAVRDDGVLTNMASVWSEGRARAVAAALRGTAAPASANGRSRSRSSERAAAASRTAGVSAVATNDRSNGRTAPAGAGAGAGAAALPSAGAAATSSAAAATAAAASSAAARVAGGPALSSVGLSSSDSTGAFTLLQYLVPMEYLMVDNRAERILLCGWGETRFMTTLLRELDHGSSALPKGSEVLLLNDHDPAASLGEALKTVKISNIRVTHLPADPLQRAQMAARVDMTSIKAALVICDERWVDPDENANNGVDRLVQIDMLRLDSMVMMVQLNIRKLLEDSGRPTINIVCQKVASTGMTRFEDRCRLPLGISMNFASFAAKLLVLSAVNPANLSAFAAFGSPVDLAILDALELAGVGERLSFLELQRRAQAQRKVLVGYYLLPTSVDEPLTTVINPRGLTARTALRVWNRGNCLTKFLVLHRKDVAAAPTTATASHNSRSNAGAAAVEAAASRSPAPPAAGAAGPVPAAAGIAAAMGNAPAVGADGWSASSGGIAEVMTDLTAPVSAVASKATATVASMGAVAAAVAATAAASAATTLAGAAGALNAAAAEVGSEGGRRSGSDSSDSAGEGREAYGPLAPAMTVAAASNSPAAGLGWAGAAANGQPQPTVPVVPTAAAAASAAAAAAAAVAAVADSVAADAQALALGVVVGSSSEEDEVPEYGESRQPAIWVSAREGIVTPICVMAGADTPEAQEAEAQHRAMMAALEATGSSEAATMAAGAAPAEAVTEATSGPVAAASPPLAAEGDLLGDEQGPGEWVVKETGTVYVENGGPDASIGAGGGASGAAAQAAAAVMELGGVVASAAVAAATAVSSTLQDQRGSTGSSAADSCQEAGNGHGADGVGASDMQPESVQH</sequence>
<dbReference type="InParanoid" id="A0A2K3DE27"/>
<evidence type="ECO:0000256" key="1">
    <source>
        <dbReference type="SAM" id="MobiDB-lite"/>
    </source>
</evidence>
<feature type="compositionally biased region" description="Low complexity" evidence="1">
    <location>
        <begin position="743"/>
        <end position="757"/>
    </location>
</feature>
<evidence type="ECO:0000256" key="2">
    <source>
        <dbReference type="SAM" id="Phobius"/>
    </source>
</evidence>